<name>A0ABN2HQB6_9ACTN</name>
<dbReference type="InterPro" id="IPR047707">
    <property type="entry name" value="VdcD-like"/>
</dbReference>
<dbReference type="Pfam" id="PF26358">
    <property type="entry name" value="EcdD_BsdD_detox"/>
    <property type="match status" value="1"/>
</dbReference>
<reference evidence="1 2" key="1">
    <citation type="journal article" date="2019" name="Int. J. Syst. Evol. Microbiol.">
        <title>The Global Catalogue of Microorganisms (GCM) 10K type strain sequencing project: providing services to taxonomists for standard genome sequencing and annotation.</title>
        <authorList>
            <consortium name="The Broad Institute Genomics Platform"/>
            <consortium name="The Broad Institute Genome Sequencing Center for Infectious Disease"/>
            <person name="Wu L."/>
            <person name="Ma J."/>
        </authorList>
    </citation>
    <scope>NUCLEOTIDE SEQUENCE [LARGE SCALE GENOMIC DNA]</scope>
    <source>
        <strain evidence="1 2">JCM 14718</strain>
    </source>
</reference>
<evidence type="ECO:0000313" key="2">
    <source>
        <dbReference type="Proteomes" id="UP001500618"/>
    </source>
</evidence>
<dbReference type="NCBIfam" id="NF041205">
    <property type="entry name" value="VdcD"/>
    <property type="match status" value="1"/>
</dbReference>
<dbReference type="Proteomes" id="UP001500618">
    <property type="component" value="Unassembled WGS sequence"/>
</dbReference>
<gene>
    <name evidence="1" type="ORF">GCM10009765_46330</name>
</gene>
<evidence type="ECO:0000313" key="1">
    <source>
        <dbReference type="EMBL" id="GAA1691669.1"/>
    </source>
</evidence>
<proteinExistence type="predicted"/>
<protein>
    <submittedName>
        <fullName evidence="1">Uncharacterized protein</fullName>
    </submittedName>
</protein>
<comment type="caution">
    <text evidence="1">The sequence shown here is derived from an EMBL/GenBank/DDBJ whole genome shotgun (WGS) entry which is preliminary data.</text>
</comment>
<keyword evidence="2" id="KW-1185">Reference proteome</keyword>
<sequence length="59" mass="6633">MATSPVPDVWELLRCARCGYAWRTTEPARRTTRAAYPKVFQLTQADIDAAVEVPVVPEQ</sequence>
<organism evidence="1 2">
    <name type="scientific">Fodinicola feengrottensis</name>
    <dbReference type="NCBI Taxonomy" id="435914"/>
    <lineage>
        <taxon>Bacteria</taxon>
        <taxon>Bacillati</taxon>
        <taxon>Actinomycetota</taxon>
        <taxon>Actinomycetes</taxon>
        <taxon>Mycobacteriales</taxon>
        <taxon>Fodinicola</taxon>
    </lineage>
</organism>
<accession>A0ABN2HQB6</accession>
<dbReference type="EMBL" id="BAAANY010000019">
    <property type="protein sequence ID" value="GAA1691669.1"/>
    <property type="molecule type" value="Genomic_DNA"/>
</dbReference>